<evidence type="ECO:0000256" key="1">
    <source>
        <dbReference type="SAM" id="MobiDB-lite"/>
    </source>
</evidence>
<protein>
    <recommendedName>
        <fullName evidence="2">Smr domain-containing protein</fullName>
    </recommendedName>
</protein>
<dbReference type="PROSITE" id="PS50828">
    <property type="entry name" value="SMR"/>
    <property type="match status" value="1"/>
</dbReference>
<dbReference type="Pfam" id="PF01713">
    <property type="entry name" value="Smr"/>
    <property type="match status" value="1"/>
</dbReference>
<dbReference type="EMBL" id="BJTG01000001">
    <property type="protein sequence ID" value="GEJ55764.1"/>
    <property type="molecule type" value="Genomic_DNA"/>
</dbReference>
<dbReference type="Proteomes" id="UP000503640">
    <property type="component" value="Unassembled WGS sequence"/>
</dbReference>
<evidence type="ECO:0000313" key="4">
    <source>
        <dbReference type="Proteomes" id="UP000503640"/>
    </source>
</evidence>
<organism evidence="3 4">
    <name type="scientific">Anaeromyxobacter diazotrophicus</name>
    <dbReference type="NCBI Taxonomy" id="2590199"/>
    <lineage>
        <taxon>Bacteria</taxon>
        <taxon>Pseudomonadati</taxon>
        <taxon>Myxococcota</taxon>
        <taxon>Myxococcia</taxon>
        <taxon>Myxococcales</taxon>
        <taxon>Cystobacterineae</taxon>
        <taxon>Anaeromyxobacteraceae</taxon>
        <taxon>Anaeromyxobacter</taxon>
    </lineage>
</organism>
<evidence type="ECO:0000313" key="3">
    <source>
        <dbReference type="EMBL" id="GEJ55764.1"/>
    </source>
</evidence>
<accession>A0A7I9VHA3</accession>
<feature type="domain" description="Smr" evidence="2">
    <location>
        <begin position="136"/>
        <end position="220"/>
    </location>
</feature>
<gene>
    <name evidence="3" type="ORF">AMYX_05050</name>
</gene>
<dbReference type="RefSeq" id="WP_235969411.1">
    <property type="nucleotide sequence ID" value="NZ_BJTG01000001.1"/>
</dbReference>
<feature type="compositionally biased region" description="Low complexity" evidence="1">
    <location>
        <begin position="20"/>
        <end position="30"/>
    </location>
</feature>
<dbReference type="SMART" id="SM00463">
    <property type="entry name" value="SMR"/>
    <property type="match status" value="1"/>
</dbReference>
<dbReference type="InterPro" id="IPR036063">
    <property type="entry name" value="Smr_dom_sf"/>
</dbReference>
<feature type="compositionally biased region" description="Pro residues" evidence="1">
    <location>
        <begin position="31"/>
        <end position="41"/>
    </location>
</feature>
<dbReference type="PANTHER" id="PTHR35562:SF2">
    <property type="entry name" value="DNA ENDONUCLEASE SMRA-RELATED"/>
    <property type="match status" value="1"/>
</dbReference>
<keyword evidence="4" id="KW-1185">Reference proteome</keyword>
<feature type="compositionally biased region" description="Basic and acidic residues" evidence="1">
    <location>
        <begin position="1"/>
        <end position="10"/>
    </location>
</feature>
<comment type="caution">
    <text evidence="3">The sequence shown here is derived from an EMBL/GenBank/DDBJ whole genome shotgun (WGS) entry which is preliminary data.</text>
</comment>
<evidence type="ECO:0000259" key="2">
    <source>
        <dbReference type="PROSITE" id="PS50828"/>
    </source>
</evidence>
<name>A0A7I9VHA3_9BACT</name>
<dbReference type="AlphaFoldDB" id="A0A7I9VHA3"/>
<reference evidence="4" key="1">
    <citation type="journal article" date="2020" name="Appl. Environ. Microbiol.">
        <title>Diazotrophic Anaeromyxobacter Isolates from Soils.</title>
        <authorList>
            <person name="Masuda Y."/>
            <person name="Yamanaka H."/>
            <person name="Xu Z.X."/>
            <person name="Shiratori Y."/>
            <person name="Aono T."/>
            <person name="Amachi S."/>
            <person name="Senoo K."/>
            <person name="Itoh H."/>
        </authorList>
    </citation>
    <scope>NUCLEOTIDE SEQUENCE [LARGE SCALE GENOMIC DNA]</scope>
    <source>
        <strain evidence="4">R267</strain>
    </source>
</reference>
<sequence>MAKKQRDEPFHAPFAKLKARAAPAPARAARPAPPPPPPSAPPREASDDELWSRAVAGVERLAAGPALAAPRVPAPPAQKFWHPDLDALRELEALVSGDAPFDLADTDEFIEGRVPGLDPAIVRRLRRGEFAVQGHLDLHGLTREEAKAAVDGYLKQARSAGKRCVLLVHGRGLHSKDQVPILKEAVKTWFATARFGRHVLAFASARPVDGGAGALYVLLRRAGR</sequence>
<dbReference type="SUPFAM" id="SSF160443">
    <property type="entry name" value="SMR domain-like"/>
    <property type="match status" value="1"/>
</dbReference>
<dbReference type="PANTHER" id="PTHR35562">
    <property type="entry name" value="DNA ENDONUCLEASE SMRA-RELATED"/>
    <property type="match status" value="1"/>
</dbReference>
<feature type="region of interest" description="Disordered" evidence="1">
    <location>
        <begin position="1"/>
        <end position="50"/>
    </location>
</feature>
<dbReference type="InterPro" id="IPR002625">
    <property type="entry name" value="Smr_dom"/>
</dbReference>
<dbReference type="Gene3D" id="3.30.1370.110">
    <property type="match status" value="1"/>
</dbReference>
<proteinExistence type="predicted"/>